<feature type="transmembrane region" description="Helical" evidence="7">
    <location>
        <begin position="124"/>
        <end position="147"/>
    </location>
</feature>
<keyword evidence="2" id="KW-1003">Cell membrane</keyword>
<name>E6PS05_9ZZZZ</name>
<gene>
    <name evidence="8" type="ORF">CARN2_3186</name>
</gene>
<dbReference type="GO" id="GO:0005886">
    <property type="term" value="C:plasma membrane"/>
    <property type="evidence" value="ECO:0007669"/>
    <property type="project" value="UniProtKB-SubCell"/>
</dbReference>
<comment type="subcellular location">
    <subcellularLocation>
        <location evidence="1">Cell membrane</location>
        <topology evidence="1">Multi-pass membrane protein</topology>
    </subcellularLocation>
</comment>
<feature type="transmembrane region" description="Helical" evidence="7">
    <location>
        <begin position="196"/>
        <end position="216"/>
    </location>
</feature>
<dbReference type="AlphaFoldDB" id="E6PS05"/>
<feature type="transmembrane region" description="Helical" evidence="7">
    <location>
        <begin position="245"/>
        <end position="267"/>
    </location>
</feature>
<feature type="transmembrane region" description="Helical" evidence="7">
    <location>
        <begin position="15"/>
        <end position="35"/>
    </location>
</feature>
<evidence type="ECO:0000256" key="2">
    <source>
        <dbReference type="ARBA" id="ARBA00022475"/>
    </source>
</evidence>
<comment type="caution">
    <text evidence="8">The sequence shown here is derived from an EMBL/GenBank/DDBJ whole genome shotgun (WGS) entry which is preliminary data.</text>
</comment>
<evidence type="ECO:0000256" key="3">
    <source>
        <dbReference type="ARBA" id="ARBA00022692"/>
    </source>
</evidence>
<feature type="transmembrane region" description="Helical" evidence="7">
    <location>
        <begin position="159"/>
        <end position="180"/>
    </location>
</feature>
<accession>E6PS05</accession>
<keyword evidence="3 7" id="KW-0812">Transmembrane</keyword>
<evidence type="ECO:0000313" key="8">
    <source>
        <dbReference type="EMBL" id="CBH97711.1"/>
    </source>
</evidence>
<evidence type="ECO:0008006" key="9">
    <source>
        <dbReference type="Google" id="ProtNLM"/>
    </source>
</evidence>
<evidence type="ECO:0000256" key="5">
    <source>
        <dbReference type="ARBA" id="ARBA00023136"/>
    </source>
</evidence>
<evidence type="ECO:0000256" key="6">
    <source>
        <dbReference type="SAM" id="MobiDB-lite"/>
    </source>
</evidence>
<dbReference type="InterPro" id="IPR019108">
    <property type="entry name" value="Caa3_assmbl_CtaG-rel"/>
</dbReference>
<evidence type="ECO:0000256" key="1">
    <source>
        <dbReference type="ARBA" id="ARBA00004651"/>
    </source>
</evidence>
<proteinExistence type="predicted"/>
<feature type="compositionally biased region" description="Basic and acidic residues" evidence="6">
    <location>
        <begin position="290"/>
        <end position="300"/>
    </location>
</feature>
<evidence type="ECO:0000256" key="7">
    <source>
        <dbReference type="SAM" id="Phobius"/>
    </source>
</evidence>
<dbReference type="Pfam" id="PF09678">
    <property type="entry name" value="Caa3_CtaG"/>
    <property type="match status" value="1"/>
</dbReference>
<keyword evidence="4 7" id="KW-1133">Transmembrane helix</keyword>
<organism evidence="8">
    <name type="scientific">mine drainage metagenome</name>
    <dbReference type="NCBI Taxonomy" id="410659"/>
    <lineage>
        <taxon>unclassified sequences</taxon>
        <taxon>metagenomes</taxon>
        <taxon>ecological metagenomes</taxon>
    </lineage>
</organism>
<reference evidence="8" key="1">
    <citation type="submission" date="2009-10" db="EMBL/GenBank/DDBJ databases">
        <title>Diversity of trophic interactions inside an arsenic-rich microbial ecosystem.</title>
        <authorList>
            <person name="Bertin P.N."/>
            <person name="Heinrich-Salmeron A."/>
            <person name="Pelletier E."/>
            <person name="Goulhen-Chollet F."/>
            <person name="Arsene-Ploetze F."/>
            <person name="Gallien S."/>
            <person name="Calteau A."/>
            <person name="Vallenet D."/>
            <person name="Casiot C."/>
            <person name="Chane-Woon-Ming B."/>
            <person name="Giloteaux L."/>
            <person name="Barakat M."/>
            <person name="Bonnefoy V."/>
            <person name="Bruneel O."/>
            <person name="Chandler M."/>
            <person name="Cleiss J."/>
            <person name="Duran R."/>
            <person name="Elbaz-Poulichet F."/>
            <person name="Fonknechten N."/>
            <person name="Lauga B."/>
            <person name="Mornico D."/>
            <person name="Ortet P."/>
            <person name="Schaeffer C."/>
            <person name="Siguier P."/>
            <person name="Alexander Thil Smith A."/>
            <person name="Van Dorsselaer A."/>
            <person name="Weissenbach J."/>
            <person name="Medigue C."/>
            <person name="Le Paslier D."/>
        </authorList>
    </citation>
    <scope>NUCLEOTIDE SEQUENCE</scope>
</reference>
<evidence type="ECO:0000256" key="4">
    <source>
        <dbReference type="ARBA" id="ARBA00022989"/>
    </source>
</evidence>
<protein>
    <recommendedName>
        <fullName evidence="9">Cytochrome c oxidase caa3 assembly factor (Caa3_CtaG)</fullName>
    </recommendedName>
</protein>
<dbReference type="EMBL" id="CABM01000047">
    <property type="protein sequence ID" value="CBH97711.1"/>
    <property type="molecule type" value="Genomic_DNA"/>
</dbReference>
<feature type="region of interest" description="Disordered" evidence="6">
    <location>
        <begin position="274"/>
        <end position="300"/>
    </location>
</feature>
<sequence length="300" mass="34473">MTLFVSSLLHWLHPWYPSWPMALFLLGGAVLYLRGTLKQHTPWWRQMWFWLGWLLTYQGLQTQWDYYAEHQFFLHMLQQMALHDLGPLLVMLAWPGPTWRAGIPARWRSRYLVPLMRTTPMRGLTDFVLNPWIAGALFSGLVVFWLVPFIHVGVMLNTMVYQLMNWTMVFDGLLFWWLVLDPRPAPPAHMRPGGRIFLPIVAMVPQMILGAVLALTSADWYPIYTLCGRAISGIDPLTDQHLGGLILWIPASGINVIAAMVALRNWMRLSERGRLPKPSRQAAAQNSPDPHPEPRPRPVG</sequence>
<keyword evidence="5 7" id="KW-0472">Membrane</keyword>